<feature type="domain" description="Gram-positive cocci surface proteins LPxTG" evidence="8">
    <location>
        <begin position="525"/>
        <end position="560"/>
    </location>
</feature>
<feature type="region of interest" description="Disordered" evidence="6">
    <location>
        <begin position="480"/>
        <end position="525"/>
    </location>
</feature>
<feature type="chain" id="PRO_5036721915" evidence="7">
    <location>
        <begin position="28"/>
        <end position="560"/>
    </location>
</feature>
<evidence type="ECO:0000256" key="5">
    <source>
        <dbReference type="ARBA" id="ARBA00023088"/>
    </source>
</evidence>
<dbReference type="Gene3D" id="1.20.1270.90">
    <property type="entry name" value="AF1782-like"/>
    <property type="match status" value="2"/>
</dbReference>
<dbReference type="PRINTS" id="PR00015">
    <property type="entry name" value="GPOSANCHOR"/>
</dbReference>
<keyword evidence="3 7" id="KW-0732">Signal</keyword>
<accession>A0A922NTN8</accession>
<gene>
    <name evidence="9" type="ORF">CECT5772_06403</name>
</gene>
<dbReference type="InterPro" id="IPR019950">
    <property type="entry name" value="M_anchor"/>
</dbReference>
<protein>
    <submittedName>
        <fullName evidence="9">Antiphagocytic M-like protein</fullName>
    </submittedName>
</protein>
<reference evidence="9 10" key="1">
    <citation type="journal article" date="2014" name="Int. J. Syst. Evol. Microbiol.">
        <title>Phylogenomics and the dynamic genome evolution of the genus Streptococcus.</title>
        <authorList>
            <consortium name="The Broad Institute Genome Sequencing Platform"/>
            <person name="Richards V.P."/>
            <person name="Palmer S.R."/>
            <person name="Pavinski Bitar P.D."/>
            <person name="Qin X."/>
            <person name="Weinstock G.M."/>
            <person name="Highlander S.K."/>
            <person name="Town C.D."/>
            <person name="Burne R.A."/>
            <person name="Stanhope M.J."/>
        </authorList>
    </citation>
    <scope>NUCLEOTIDE SEQUENCE [LARGE SCALE GENOMIC DNA]</scope>
    <source>
        <strain evidence="9 10">CECT 5772</strain>
    </source>
</reference>
<keyword evidence="4" id="KW-0677">Repeat</keyword>
<sequence length="560" mass="59952">MKKFTKRCLKGCGLVGLVFSTGLVALSDNIDSALTVGAETATASAFENNGTGQHVNWHIDIPQEYTVELGEPITISDLMSQITVTRKGSNGTVNDGDTFDFISNGDGSRGIDTPGVKIWFDFYNAAGTSFLTDEMLALSTYAVPGGSYTIKAWVFYGKNDTKKLFTFKLKNSNSNKTELRKSLEEAKLKLSQPEGTYSDESLQALQSAVTIGETYLNSDPEQAKVDEAQKTIDSAVSGLVDLTALNTAVNQATPLLTDGKEYPKEAYDGLVQKLAAAAKLQNSFGPSQGDVDKAATDLTQALTTLKTAVAHEALDQALAKLLELYRENPNLVLTSESLKELYNKAIEAAGTFYKTVSEDKKREGISLYELERYTIETNSVVDTILKVKAAIAEEGKAKLRSALDQLNALIGENLDLSPYTAASAQAYTDQLAKAKEVAAAGETAYAQETEPTAITNSLVKVLNAKKSLSDAKAALVAKPVDPVDPIDPADPVKPSDPEVKPEPKPESKPEAKKEDKKAADKQQVLPATADTANPFFTAAALAVIACAGQLAIVSRRKESN</sequence>
<evidence type="ECO:0000256" key="2">
    <source>
        <dbReference type="ARBA" id="ARBA00022525"/>
    </source>
</evidence>
<evidence type="ECO:0000256" key="4">
    <source>
        <dbReference type="ARBA" id="ARBA00022737"/>
    </source>
</evidence>
<evidence type="ECO:0000259" key="8">
    <source>
        <dbReference type="PROSITE" id="PS50847"/>
    </source>
</evidence>
<feature type="compositionally biased region" description="Basic and acidic residues" evidence="6">
    <location>
        <begin position="493"/>
        <end position="520"/>
    </location>
</feature>
<evidence type="ECO:0000313" key="9">
    <source>
        <dbReference type="EMBL" id="KED04203.1"/>
    </source>
</evidence>
<keyword evidence="1" id="KW-0134">Cell wall</keyword>
<dbReference type="InterPro" id="IPR019931">
    <property type="entry name" value="LPXTG_anchor"/>
</dbReference>
<organism evidence="9 10">
    <name type="scientific">Streptococcus equi subsp. ruminatorum CECT 5772</name>
    <dbReference type="NCBI Taxonomy" id="1051981"/>
    <lineage>
        <taxon>Bacteria</taxon>
        <taxon>Bacillati</taxon>
        <taxon>Bacillota</taxon>
        <taxon>Bacilli</taxon>
        <taxon>Lactobacillales</taxon>
        <taxon>Streptococcaceae</taxon>
        <taxon>Streptococcus</taxon>
    </lineage>
</organism>
<dbReference type="Pfam" id="PF00746">
    <property type="entry name" value="Gram_pos_anchor"/>
    <property type="match status" value="1"/>
</dbReference>
<name>A0A922NTN8_9STRE</name>
<feature type="signal peptide" evidence="7">
    <location>
        <begin position="1"/>
        <end position="27"/>
    </location>
</feature>
<evidence type="ECO:0000256" key="7">
    <source>
        <dbReference type="SAM" id="SignalP"/>
    </source>
</evidence>
<proteinExistence type="predicted"/>
<evidence type="ECO:0000256" key="1">
    <source>
        <dbReference type="ARBA" id="ARBA00022512"/>
    </source>
</evidence>
<evidence type="ECO:0000256" key="3">
    <source>
        <dbReference type="ARBA" id="ARBA00022729"/>
    </source>
</evidence>
<dbReference type="RefSeq" id="WP_037580538.1">
    <property type="nucleotide sequence ID" value="NZ_AWEX01000060.1"/>
</dbReference>
<dbReference type="Proteomes" id="UP000028704">
    <property type="component" value="Unassembled WGS sequence"/>
</dbReference>
<evidence type="ECO:0000313" key="10">
    <source>
        <dbReference type="Proteomes" id="UP000028704"/>
    </source>
</evidence>
<dbReference type="EMBL" id="AWEX01000060">
    <property type="protein sequence ID" value="KED04203.1"/>
    <property type="molecule type" value="Genomic_DNA"/>
</dbReference>
<dbReference type="PROSITE" id="PS50847">
    <property type="entry name" value="GRAM_POS_ANCHORING"/>
    <property type="match status" value="1"/>
</dbReference>
<dbReference type="AlphaFoldDB" id="A0A922NTN8"/>
<keyword evidence="2" id="KW-0964">Secreted</keyword>
<keyword evidence="5" id="KW-0572">Peptidoglycan-anchor</keyword>
<evidence type="ECO:0000256" key="6">
    <source>
        <dbReference type="SAM" id="MobiDB-lite"/>
    </source>
</evidence>
<comment type="caution">
    <text evidence="9">The sequence shown here is derived from an EMBL/GenBank/DDBJ whole genome shotgun (WGS) entry which is preliminary data.</text>
</comment>
<dbReference type="Pfam" id="PF07554">
    <property type="entry name" value="FIVAR"/>
    <property type="match status" value="2"/>
</dbReference>